<comment type="caution">
    <text evidence="12">The sequence shown here is derived from an EMBL/GenBank/DDBJ whole genome shotgun (WGS) entry which is preliminary data.</text>
</comment>
<evidence type="ECO:0000256" key="6">
    <source>
        <dbReference type="ARBA" id="ARBA00022475"/>
    </source>
</evidence>
<dbReference type="PROSITE" id="PS50850">
    <property type="entry name" value="MFS"/>
    <property type="match status" value="1"/>
</dbReference>
<sequence length="387" mass="40973">MAWLKWLLLCLVLFSPLGIDIYLPAIPDIASGLGSSESLVQSTVSLFLLMMGLGQLLAGPLADRFGRRPVAMAGILIYLAGALLAVVADSGALFVASRLIQGIAVCATSVVAFSAVRDKLDGEESAQAYSFLNGALNIVPALAPLLGGILAEHYGWQAPFWFLACYSVLMLAVVWRYLPETRPQGTRQSSGIPFDRYWAIVRNPRFLAFAMVNGTGMGMVLTYVSLAPTVLMNQNGLSPLGFSLVFGANALWIMTASFMANWVIRRFGQRVCLGVSLVWHLLAALALALAFSHFGSDPWGYMIPVALGCAGFAASLGPATGLALSPFGDEAGVASSLVLFIQMALASVIGLAAVALPLAPQWALCVTMVLAALVVVRALRMARHLAP</sequence>
<evidence type="ECO:0000256" key="5">
    <source>
        <dbReference type="ARBA" id="ARBA00022448"/>
    </source>
</evidence>
<protein>
    <recommendedName>
        <fullName evidence="10">Bcr/CflA family efflux transporter</fullName>
    </recommendedName>
</protein>
<feature type="transmembrane region" description="Helical" evidence="10">
    <location>
        <begin position="158"/>
        <end position="178"/>
    </location>
</feature>
<keyword evidence="8 10" id="KW-1133">Transmembrane helix</keyword>
<feature type="transmembrane region" description="Helical" evidence="10">
    <location>
        <begin position="128"/>
        <end position="146"/>
    </location>
</feature>
<dbReference type="Proteomes" id="UP000006755">
    <property type="component" value="Unassembled WGS sequence"/>
</dbReference>
<keyword evidence="7 10" id="KW-0812">Transmembrane</keyword>
<name>K2KJU3_9GAMM</name>
<dbReference type="InterPro" id="IPR036259">
    <property type="entry name" value="MFS_trans_sf"/>
</dbReference>
<dbReference type="PANTHER" id="PTHR42718">
    <property type="entry name" value="MAJOR FACILITATOR SUPERFAMILY MULTIDRUG TRANSPORTER MFSC"/>
    <property type="match status" value="1"/>
</dbReference>
<dbReference type="PRINTS" id="PR01035">
    <property type="entry name" value="TCRTETA"/>
</dbReference>
<evidence type="ECO:0000256" key="4">
    <source>
        <dbReference type="ARBA" id="ARBA00007520"/>
    </source>
</evidence>
<dbReference type="RefSeq" id="WP_008482619.1">
    <property type="nucleotide sequence ID" value="NZ_AMRI01000002.1"/>
</dbReference>
<evidence type="ECO:0000256" key="10">
    <source>
        <dbReference type="RuleBase" id="RU365088"/>
    </source>
</evidence>
<comment type="similarity">
    <text evidence="3 10">Belongs to the major facilitator superfamily. Bcr/CmlA family.</text>
</comment>
<feature type="domain" description="Major facilitator superfamily (MFS) profile" evidence="11">
    <location>
        <begin position="1"/>
        <end position="387"/>
    </location>
</feature>
<dbReference type="AlphaFoldDB" id="K2KJU3"/>
<evidence type="ECO:0000313" key="13">
    <source>
        <dbReference type="Proteomes" id="UP000006755"/>
    </source>
</evidence>
<dbReference type="OrthoDB" id="9814303at2"/>
<evidence type="ECO:0000256" key="7">
    <source>
        <dbReference type="ARBA" id="ARBA00022692"/>
    </source>
</evidence>
<comment type="subcellular location">
    <subcellularLocation>
        <location evidence="10">Cell inner membrane</location>
        <topology evidence="10">Multi-pass membrane protein</topology>
    </subcellularLocation>
    <subcellularLocation>
        <location evidence="2">Cell membrane</location>
        <topology evidence="2">Multi-pass membrane protein</topology>
    </subcellularLocation>
</comment>
<feature type="transmembrane region" description="Helical" evidence="10">
    <location>
        <begin position="244"/>
        <end position="264"/>
    </location>
</feature>
<feature type="transmembrane region" description="Helical" evidence="10">
    <location>
        <begin position="94"/>
        <end position="116"/>
    </location>
</feature>
<keyword evidence="10" id="KW-0997">Cell inner membrane</keyword>
<dbReference type="eggNOG" id="COG2814">
    <property type="taxonomic scope" value="Bacteria"/>
</dbReference>
<dbReference type="PANTHER" id="PTHR42718:SF9">
    <property type="entry name" value="MAJOR FACILITATOR SUPERFAMILY MULTIDRUG TRANSPORTER MFSC"/>
    <property type="match status" value="1"/>
</dbReference>
<proteinExistence type="inferred from homology"/>
<keyword evidence="6" id="KW-1003">Cell membrane</keyword>
<evidence type="ECO:0000259" key="11">
    <source>
        <dbReference type="PROSITE" id="PS50850"/>
    </source>
</evidence>
<evidence type="ECO:0000256" key="3">
    <source>
        <dbReference type="ARBA" id="ARBA00006236"/>
    </source>
</evidence>
<feature type="transmembrane region" description="Helical" evidence="10">
    <location>
        <begin position="271"/>
        <end position="295"/>
    </location>
</feature>
<dbReference type="PATRIC" id="fig|745411.4.peg.440"/>
<dbReference type="Pfam" id="PF07690">
    <property type="entry name" value="MFS_1"/>
    <property type="match status" value="1"/>
</dbReference>
<dbReference type="CDD" id="cd17320">
    <property type="entry name" value="MFS_MdfA_MDR_like"/>
    <property type="match status" value="1"/>
</dbReference>
<evidence type="ECO:0000256" key="1">
    <source>
        <dbReference type="ARBA" id="ARBA00003279"/>
    </source>
</evidence>
<dbReference type="SUPFAM" id="SSF103473">
    <property type="entry name" value="MFS general substrate transporter"/>
    <property type="match status" value="1"/>
</dbReference>
<evidence type="ECO:0000256" key="8">
    <source>
        <dbReference type="ARBA" id="ARBA00022989"/>
    </source>
</evidence>
<dbReference type="EMBL" id="AMRI01000002">
    <property type="protein sequence ID" value="EKE77595.1"/>
    <property type="molecule type" value="Genomic_DNA"/>
</dbReference>
<dbReference type="InterPro" id="IPR020846">
    <property type="entry name" value="MFS_dom"/>
</dbReference>
<dbReference type="PROSITE" id="PS00216">
    <property type="entry name" value="SUGAR_TRANSPORT_1"/>
    <property type="match status" value="1"/>
</dbReference>
<feature type="transmembrane region" description="Helical" evidence="10">
    <location>
        <begin position="361"/>
        <end position="379"/>
    </location>
</feature>
<comment type="caution">
    <text evidence="10">Lacks conserved residue(s) required for the propagation of feature annotation.</text>
</comment>
<evidence type="ECO:0000313" key="12">
    <source>
        <dbReference type="EMBL" id="EKE77595.1"/>
    </source>
</evidence>
<accession>K2KJU3</accession>
<feature type="transmembrane region" description="Helical" evidence="10">
    <location>
        <begin position="336"/>
        <end position="355"/>
    </location>
</feature>
<organism evidence="12 13">
    <name type="scientific">Gallaecimonas xiamenensis 3-C-1</name>
    <dbReference type="NCBI Taxonomy" id="745411"/>
    <lineage>
        <taxon>Bacteria</taxon>
        <taxon>Pseudomonadati</taxon>
        <taxon>Pseudomonadota</taxon>
        <taxon>Gammaproteobacteria</taxon>
        <taxon>Enterobacterales</taxon>
        <taxon>Gallaecimonadaceae</taxon>
        <taxon>Gallaecimonas</taxon>
    </lineage>
</organism>
<dbReference type="GO" id="GO:1990961">
    <property type="term" value="P:xenobiotic detoxification by transmembrane export across the plasma membrane"/>
    <property type="evidence" value="ECO:0007669"/>
    <property type="project" value="InterPro"/>
</dbReference>
<evidence type="ECO:0000256" key="9">
    <source>
        <dbReference type="ARBA" id="ARBA00023136"/>
    </source>
</evidence>
<dbReference type="InterPro" id="IPR001958">
    <property type="entry name" value="Tet-R_TetA/multi-R_MdtG-like"/>
</dbReference>
<feature type="transmembrane region" description="Helical" evidence="10">
    <location>
        <begin position="301"/>
        <end position="324"/>
    </location>
</feature>
<reference evidence="12 13" key="1">
    <citation type="journal article" date="2012" name="J. Bacteriol.">
        <title>Genome Sequence of Gallaecimonas xiamenensis Type Strain 3-C-1.</title>
        <authorList>
            <person name="Lai Q."/>
            <person name="Wang L."/>
            <person name="Wang W."/>
            <person name="Shao Z."/>
        </authorList>
    </citation>
    <scope>NUCLEOTIDE SEQUENCE [LARGE SCALE GENOMIC DNA]</scope>
    <source>
        <strain evidence="12 13">3-C-1</strain>
    </source>
</reference>
<dbReference type="GO" id="GO:0005886">
    <property type="term" value="C:plasma membrane"/>
    <property type="evidence" value="ECO:0007669"/>
    <property type="project" value="UniProtKB-SubCell"/>
</dbReference>
<dbReference type="InterPro" id="IPR005829">
    <property type="entry name" value="Sugar_transporter_CS"/>
</dbReference>
<comment type="function">
    <text evidence="1">Resistance to tetracycline by an active tetracycline efflux. This is an energy-dependent process that decreases the accumulation of the antibiotic in whole cells. This protein functions as a metal-tetracycline/H(+) antiporter.</text>
</comment>
<keyword evidence="5 10" id="KW-0813">Transport</keyword>
<dbReference type="STRING" id="745411.B3C1_02250"/>
<dbReference type="InterPro" id="IPR004812">
    <property type="entry name" value="Efflux_drug-R_Bcr/CmlA"/>
</dbReference>
<dbReference type="GO" id="GO:0042910">
    <property type="term" value="F:xenobiotic transmembrane transporter activity"/>
    <property type="evidence" value="ECO:0007669"/>
    <property type="project" value="InterPro"/>
</dbReference>
<dbReference type="Gene3D" id="1.20.1720.10">
    <property type="entry name" value="Multidrug resistance protein D"/>
    <property type="match status" value="1"/>
</dbReference>
<comment type="similarity">
    <text evidence="4">Belongs to the major facilitator superfamily. TCR/Tet family.</text>
</comment>
<feature type="transmembrane region" description="Helical" evidence="10">
    <location>
        <begin position="42"/>
        <end position="62"/>
    </location>
</feature>
<dbReference type="NCBIfam" id="TIGR00710">
    <property type="entry name" value="efflux_Bcr_CflA"/>
    <property type="match status" value="1"/>
</dbReference>
<gene>
    <name evidence="12" type="ORF">B3C1_02250</name>
</gene>
<evidence type="ECO:0000256" key="2">
    <source>
        <dbReference type="ARBA" id="ARBA00004651"/>
    </source>
</evidence>
<feature type="transmembrane region" description="Helical" evidence="10">
    <location>
        <begin position="69"/>
        <end position="88"/>
    </location>
</feature>
<feature type="transmembrane region" description="Helical" evidence="10">
    <location>
        <begin position="206"/>
        <end position="224"/>
    </location>
</feature>
<keyword evidence="13" id="KW-1185">Reference proteome</keyword>
<dbReference type="InterPro" id="IPR011701">
    <property type="entry name" value="MFS"/>
</dbReference>
<keyword evidence="9 10" id="KW-0472">Membrane</keyword>